<dbReference type="WBParaSite" id="scf7180000417988.g1971">
    <property type="protein sequence ID" value="scf7180000417988.g1971"/>
    <property type="gene ID" value="scf7180000417988.g1971"/>
</dbReference>
<keyword evidence="1" id="KW-1185">Reference proteome</keyword>
<reference evidence="2" key="1">
    <citation type="submission" date="2022-11" db="UniProtKB">
        <authorList>
            <consortium name="WormBaseParasite"/>
        </authorList>
    </citation>
    <scope>IDENTIFICATION</scope>
</reference>
<evidence type="ECO:0000313" key="1">
    <source>
        <dbReference type="Proteomes" id="UP000887560"/>
    </source>
</evidence>
<accession>A0A915NFC5</accession>
<sequence length="108" mass="12105">MTNNFKQFSYKDNIKYKGFKDQYGRSGQAIIPVKNGQICEVYFVLLHGRRCELAATALSGSSAFITRMLRNGAVEQGFDFACFGLNLKPSERLCLIYARDKDGPKPGI</sequence>
<protein>
    <submittedName>
        <fullName evidence="2">Uncharacterized protein</fullName>
    </submittedName>
</protein>
<name>A0A915NFC5_9BILA</name>
<organism evidence="1 2">
    <name type="scientific">Meloidogyne floridensis</name>
    <dbReference type="NCBI Taxonomy" id="298350"/>
    <lineage>
        <taxon>Eukaryota</taxon>
        <taxon>Metazoa</taxon>
        <taxon>Ecdysozoa</taxon>
        <taxon>Nematoda</taxon>
        <taxon>Chromadorea</taxon>
        <taxon>Rhabditida</taxon>
        <taxon>Tylenchina</taxon>
        <taxon>Tylenchomorpha</taxon>
        <taxon>Tylenchoidea</taxon>
        <taxon>Meloidogynidae</taxon>
        <taxon>Meloidogyninae</taxon>
        <taxon>Meloidogyne</taxon>
    </lineage>
</organism>
<dbReference type="Proteomes" id="UP000887560">
    <property type="component" value="Unplaced"/>
</dbReference>
<evidence type="ECO:0000313" key="2">
    <source>
        <dbReference type="WBParaSite" id="scf7180000417988.g1971"/>
    </source>
</evidence>
<dbReference type="AlphaFoldDB" id="A0A915NFC5"/>
<proteinExistence type="predicted"/>